<accession>A0AA39HGM0</accession>
<sequence length="79" mass="8758">MKDSFRFRSTVRSGAMLHSSHLAYSGDLQHNESDIVGEPQCCSKQFGVDCTAVSYSAPDFNWNRSLMICPGTPCCYTTL</sequence>
<gene>
    <name evidence="1" type="ORF">QR680_018019</name>
</gene>
<evidence type="ECO:0000313" key="1">
    <source>
        <dbReference type="EMBL" id="KAK0405486.1"/>
    </source>
</evidence>
<dbReference type="Proteomes" id="UP001175271">
    <property type="component" value="Unassembled WGS sequence"/>
</dbReference>
<dbReference type="EMBL" id="JAUCMV010000004">
    <property type="protein sequence ID" value="KAK0405486.1"/>
    <property type="molecule type" value="Genomic_DNA"/>
</dbReference>
<name>A0AA39HGM0_9BILA</name>
<proteinExistence type="predicted"/>
<evidence type="ECO:0000313" key="2">
    <source>
        <dbReference type="Proteomes" id="UP001175271"/>
    </source>
</evidence>
<organism evidence="1 2">
    <name type="scientific">Steinernema hermaphroditum</name>
    <dbReference type="NCBI Taxonomy" id="289476"/>
    <lineage>
        <taxon>Eukaryota</taxon>
        <taxon>Metazoa</taxon>
        <taxon>Ecdysozoa</taxon>
        <taxon>Nematoda</taxon>
        <taxon>Chromadorea</taxon>
        <taxon>Rhabditida</taxon>
        <taxon>Tylenchina</taxon>
        <taxon>Panagrolaimomorpha</taxon>
        <taxon>Strongyloidoidea</taxon>
        <taxon>Steinernematidae</taxon>
        <taxon>Steinernema</taxon>
    </lineage>
</organism>
<reference evidence="1" key="1">
    <citation type="submission" date="2023-06" db="EMBL/GenBank/DDBJ databases">
        <title>Genomic analysis of the entomopathogenic nematode Steinernema hermaphroditum.</title>
        <authorList>
            <person name="Schwarz E.M."/>
            <person name="Heppert J.K."/>
            <person name="Baniya A."/>
            <person name="Schwartz H.T."/>
            <person name="Tan C.-H."/>
            <person name="Antoshechkin I."/>
            <person name="Sternberg P.W."/>
            <person name="Goodrich-Blair H."/>
            <person name="Dillman A.R."/>
        </authorList>
    </citation>
    <scope>NUCLEOTIDE SEQUENCE</scope>
    <source>
        <strain evidence="1">PS9179</strain>
        <tissue evidence="1">Whole animal</tissue>
    </source>
</reference>
<protein>
    <submittedName>
        <fullName evidence="1">Uncharacterized protein</fullName>
    </submittedName>
</protein>
<keyword evidence="2" id="KW-1185">Reference proteome</keyword>
<comment type="caution">
    <text evidence="1">The sequence shown here is derived from an EMBL/GenBank/DDBJ whole genome shotgun (WGS) entry which is preliminary data.</text>
</comment>
<dbReference type="AlphaFoldDB" id="A0AA39HGM0"/>